<evidence type="ECO:0000256" key="6">
    <source>
        <dbReference type="SAM" id="Phobius"/>
    </source>
</evidence>
<feature type="transmembrane region" description="Helical" evidence="6">
    <location>
        <begin position="208"/>
        <end position="230"/>
    </location>
</feature>
<sequence length="416" mass="43950">MALRLLLRVASLAAKFGLTIAVARALGFAAVGEYGLAVAVSVIASKLCGLGFSAELNRQLSGPTSKAAIETARGLRAVYVGFYLISGAGLLAASLGGWSTEYSASVATVGFVLLVAASEHYALEVNTYVFSVHRSRAGSSMLFARTGGWAAIAIVGLLIGLVKDIHTVFVLWIVSNVGVTFWAWMLLSRLASRHGEAAVRDVPLATQLRTTWTAGVHFYIGGVLLAGLQYAERFIATAWLPAAEVGRYVFMWSVANAVQTVAYATVGVIAGPRLARAAGATDVAWRETFRKSLRTTIGVSVTTAAGIACAAPIIFWTTKERTTPAALLTISILLASFMLRSIGDLLWWASVARRARQRIVLGMCVAASVALPISLWLIPGHGVVEVALAHLLGSVTVLVALFWAQRGGVVGEHDNV</sequence>
<keyword evidence="4 6" id="KW-1133">Transmembrane helix</keyword>
<evidence type="ECO:0000313" key="8">
    <source>
        <dbReference type="Proteomes" id="UP000054740"/>
    </source>
</evidence>
<keyword evidence="8" id="KW-1185">Reference proteome</keyword>
<protein>
    <submittedName>
        <fullName evidence="7">Polysaccharide biosynthesis protein</fullName>
    </submittedName>
</protein>
<organism evidence="7 8">
    <name type="scientific">Caballeronia cordobensis</name>
    <name type="common">Burkholderia cordobensis</name>
    <dbReference type="NCBI Taxonomy" id="1353886"/>
    <lineage>
        <taxon>Bacteria</taxon>
        <taxon>Pseudomonadati</taxon>
        <taxon>Pseudomonadota</taxon>
        <taxon>Betaproteobacteria</taxon>
        <taxon>Burkholderiales</taxon>
        <taxon>Burkholderiaceae</taxon>
        <taxon>Caballeronia</taxon>
    </lineage>
</organism>
<feature type="transmembrane region" description="Helical" evidence="6">
    <location>
        <begin position="168"/>
        <end position="187"/>
    </location>
</feature>
<evidence type="ECO:0000256" key="1">
    <source>
        <dbReference type="ARBA" id="ARBA00004651"/>
    </source>
</evidence>
<dbReference type="AlphaFoldDB" id="A0A158JPL7"/>
<gene>
    <name evidence="7" type="ORF">AWB70_07143</name>
</gene>
<feature type="transmembrane region" description="Helical" evidence="6">
    <location>
        <begin position="35"/>
        <end position="56"/>
    </location>
</feature>
<feature type="transmembrane region" description="Helical" evidence="6">
    <location>
        <begin position="359"/>
        <end position="378"/>
    </location>
</feature>
<name>A0A158JPL7_CABCO</name>
<evidence type="ECO:0000256" key="2">
    <source>
        <dbReference type="ARBA" id="ARBA00022475"/>
    </source>
</evidence>
<dbReference type="PANTHER" id="PTHR30250">
    <property type="entry name" value="PST FAMILY PREDICTED COLANIC ACID TRANSPORTER"/>
    <property type="match status" value="1"/>
</dbReference>
<evidence type="ECO:0000256" key="5">
    <source>
        <dbReference type="ARBA" id="ARBA00023136"/>
    </source>
</evidence>
<reference evidence="8" key="1">
    <citation type="submission" date="2016-01" db="EMBL/GenBank/DDBJ databases">
        <authorList>
            <person name="Peeters C."/>
        </authorList>
    </citation>
    <scope>NUCLEOTIDE SEQUENCE [LARGE SCALE GENOMIC DNA]</scope>
</reference>
<dbReference type="GO" id="GO:0005886">
    <property type="term" value="C:plasma membrane"/>
    <property type="evidence" value="ECO:0007669"/>
    <property type="project" value="UniProtKB-SubCell"/>
</dbReference>
<keyword evidence="2" id="KW-1003">Cell membrane</keyword>
<comment type="subcellular location">
    <subcellularLocation>
        <location evidence="1">Cell membrane</location>
        <topology evidence="1">Multi-pass membrane protein</topology>
    </subcellularLocation>
</comment>
<feature type="transmembrane region" description="Helical" evidence="6">
    <location>
        <begin position="142"/>
        <end position="162"/>
    </location>
</feature>
<dbReference type="PANTHER" id="PTHR30250:SF11">
    <property type="entry name" value="O-ANTIGEN TRANSPORTER-RELATED"/>
    <property type="match status" value="1"/>
</dbReference>
<keyword evidence="3 6" id="KW-0812">Transmembrane</keyword>
<accession>A0A158JPL7</accession>
<feature type="transmembrane region" description="Helical" evidence="6">
    <location>
        <begin position="102"/>
        <end position="122"/>
    </location>
</feature>
<feature type="transmembrane region" description="Helical" evidence="6">
    <location>
        <begin position="296"/>
        <end position="318"/>
    </location>
</feature>
<dbReference type="InterPro" id="IPR050833">
    <property type="entry name" value="Poly_Biosynth_Transport"/>
</dbReference>
<feature type="transmembrane region" description="Helical" evidence="6">
    <location>
        <begin position="77"/>
        <end position="96"/>
    </location>
</feature>
<feature type="transmembrane region" description="Helical" evidence="6">
    <location>
        <begin position="324"/>
        <end position="347"/>
    </location>
</feature>
<evidence type="ECO:0000313" key="7">
    <source>
        <dbReference type="EMBL" id="SAL70443.1"/>
    </source>
</evidence>
<feature type="transmembrane region" description="Helical" evidence="6">
    <location>
        <begin position="384"/>
        <end position="404"/>
    </location>
</feature>
<dbReference type="EMBL" id="FCNY02000034">
    <property type="protein sequence ID" value="SAL70443.1"/>
    <property type="molecule type" value="Genomic_DNA"/>
</dbReference>
<dbReference type="Proteomes" id="UP000054740">
    <property type="component" value="Unassembled WGS sequence"/>
</dbReference>
<keyword evidence="5 6" id="KW-0472">Membrane</keyword>
<evidence type="ECO:0000256" key="3">
    <source>
        <dbReference type="ARBA" id="ARBA00022692"/>
    </source>
</evidence>
<feature type="transmembrane region" description="Helical" evidence="6">
    <location>
        <begin position="250"/>
        <end position="275"/>
    </location>
</feature>
<proteinExistence type="predicted"/>
<dbReference type="RefSeq" id="WP_053567141.1">
    <property type="nucleotide sequence ID" value="NZ_FCNY02000034.1"/>
</dbReference>
<evidence type="ECO:0000256" key="4">
    <source>
        <dbReference type="ARBA" id="ARBA00022989"/>
    </source>
</evidence>